<dbReference type="Pfam" id="PF13862">
    <property type="entry name" value="BCCIP"/>
    <property type="match status" value="1"/>
</dbReference>
<evidence type="ECO:0000256" key="1">
    <source>
        <dbReference type="ARBA" id="ARBA00006781"/>
    </source>
</evidence>
<dbReference type="GO" id="GO:0005634">
    <property type="term" value="C:nucleus"/>
    <property type="evidence" value="ECO:0007669"/>
    <property type="project" value="TreeGrafter"/>
</dbReference>
<gene>
    <name evidence="4" type="primary">LOC100899557</name>
</gene>
<evidence type="ECO:0000313" key="4">
    <source>
        <dbReference type="RefSeq" id="XP_003743787.1"/>
    </source>
</evidence>
<sequence>MANPKKSKREEKVVEAAPIDDDDEVLDSDDEGDSGDDSSSAGEDGDVVNQVIDVNFEAFPPDDSDFHGIKKLLLQTFRNAHINVSDLANHLIELNKLSLVLRQSDDDMLDDDDDMEDDAEVFGVGGLLPLNSDREGVKDVKKFLLEQAGEKGQARSKLEQIFSSGSIGFLISERFVNIPPRIAAPTLKSIYEDWKKMPKSNKTFDFSHLVVICKQYKGANSLIYANGEEELFEDLADFKFSYEVPQGDADTAIAGKWKEGDEELKQIRQVLVLDPKKLPEMIQLIEENV</sequence>
<dbReference type="PANTHER" id="PTHR13261:SF0">
    <property type="entry name" value="BRCA2 AND CDKN1A-INTERACTING PROTEIN"/>
    <property type="match status" value="1"/>
</dbReference>
<comment type="similarity">
    <text evidence="1">Belongs to the BCP1 family.</text>
</comment>
<dbReference type="AlphaFoldDB" id="A0AAJ6QTT9"/>
<dbReference type="Proteomes" id="UP000694867">
    <property type="component" value="Unplaced"/>
</dbReference>
<dbReference type="RefSeq" id="XP_003743787.1">
    <property type="nucleotide sequence ID" value="XM_003743739.2"/>
</dbReference>
<feature type="region of interest" description="Disordered" evidence="2">
    <location>
        <begin position="1"/>
        <end position="46"/>
    </location>
</feature>
<feature type="compositionally biased region" description="Acidic residues" evidence="2">
    <location>
        <begin position="18"/>
        <end position="36"/>
    </location>
</feature>
<proteinExistence type="inferred from homology"/>
<dbReference type="GeneID" id="100899557"/>
<evidence type="ECO:0000313" key="3">
    <source>
        <dbReference type="Proteomes" id="UP000694867"/>
    </source>
</evidence>
<dbReference type="KEGG" id="goe:100899557"/>
<name>A0AAJ6QTT9_9ACAR</name>
<keyword evidence="3" id="KW-1185">Reference proteome</keyword>
<reference evidence="4" key="1">
    <citation type="submission" date="2025-08" db="UniProtKB">
        <authorList>
            <consortium name="RefSeq"/>
        </authorList>
    </citation>
    <scope>IDENTIFICATION</scope>
</reference>
<dbReference type="PANTHER" id="PTHR13261">
    <property type="entry name" value="BRCA2 AND CDKN1A INTERACTING PROTEIN"/>
    <property type="match status" value="1"/>
</dbReference>
<protein>
    <submittedName>
        <fullName evidence="4">BRCA2 and CDKN1A-interacting protein</fullName>
    </submittedName>
</protein>
<accession>A0AAJ6QTT9</accession>
<dbReference type="InterPro" id="IPR025602">
    <property type="entry name" value="BCP1_family"/>
</dbReference>
<evidence type="ECO:0000256" key="2">
    <source>
        <dbReference type="SAM" id="MobiDB-lite"/>
    </source>
</evidence>
<organism evidence="3 4">
    <name type="scientific">Galendromus occidentalis</name>
    <name type="common">western predatory mite</name>
    <dbReference type="NCBI Taxonomy" id="34638"/>
    <lineage>
        <taxon>Eukaryota</taxon>
        <taxon>Metazoa</taxon>
        <taxon>Ecdysozoa</taxon>
        <taxon>Arthropoda</taxon>
        <taxon>Chelicerata</taxon>
        <taxon>Arachnida</taxon>
        <taxon>Acari</taxon>
        <taxon>Parasitiformes</taxon>
        <taxon>Mesostigmata</taxon>
        <taxon>Gamasina</taxon>
        <taxon>Phytoseioidea</taxon>
        <taxon>Phytoseiidae</taxon>
        <taxon>Typhlodrominae</taxon>
        <taxon>Galendromus</taxon>
    </lineage>
</organism>